<evidence type="ECO:0000313" key="7">
    <source>
        <dbReference type="Proteomes" id="UP001430172"/>
    </source>
</evidence>
<feature type="transmembrane region" description="Helical" evidence="4">
    <location>
        <begin position="98"/>
        <end position="119"/>
    </location>
</feature>
<comment type="caution">
    <text evidence="6">The sequence shown here is derived from an EMBL/GenBank/DDBJ whole genome shotgun (WGS) entry which is preliminary data.</text>
</comment>
<sequence>MFTARQLAHADPAGTDPWVAWLGVWPVPLALGLTTLAVLWFPDGRLPSRGWRPVLVAAAVLTAVSCLLSALWPVGYAAAGVSVPHPLADGSPEAVTTLWRVVATPSFVALQLLWVPALVTRWRTGRSGRELGWLLSAVAVAAVALAVGLLVAGSPRAGLLAACSVPLAAGLAVVHGRQTAVRSALSWLSRSGPDAGRLPADLAEAVARALAADGARVWIGSEGVLRVAGAWPEADPTPDASSLPALAAGPGAGVHPVLRDGRVTGALEVVRAAPLSRSEGRLLAELASQAALVVEHVSLAALIDGQRRAGHLDSLTPRERQVLELIARGMSNAAICAELHLSIKTVEPLVGAVFTKLGLHADSASNRRVLAALEYLRAGS</sequence>
<dbReference type="InterPro" id="IPR029016">
    <property type="entry name" value="GAF-like_dom_sf"/>
</dbReference>
<dbReference type="Gene3D" id="1.10.10.10">
    <property type="entry name" value="Winged helix-like DNA-binding domain superfamily/Winged helix DNA-binding domain"/>
    <property type="match status" value="1"/>
</dbReference>
<dbReference type="SMART" id="SM00421">
    <property type="entry name" value="HTH_LUXR"/>
    <property type="match status" value="1"/>
</dbReference>
<evidence type="ECO:0000313" key="6">
    <source>
        <dbReference type="EMBL" id="MBM6400521.1"/>
    </source>
</evidence>
<dbReference type="PANTHER" id="PTHR44688">
    <property type="entry name" value="DNA-BINDING TRANSCRIPTIONAL ACTIVATOR DEVR_DOSR"/>
    <property type="match status" value="1"/>
</dbReference>
<name>A0ABS2CKW8_9MICO</name>
<feature type="domain" description="HTH luxR-type" evidence="5">
    <location>
        <begin position="308"/>
        <end position="373"/>
    </location>
</feature>
<dbReference type="Gene3D" id="3.30.450.40">
    <property type="match status" value="1"/>
</dbReference>
<feature type="transmembrane region" description="Helical" evidence="4">
    <location>
        <begin position="131"/>
        <end position="151"/>
    </location>
</feature>
<dbReference type="InterPro" id="IPR016032">
    <property type="entry name" value="Sig_transdc_resp-reg_C-effctor"/>
</dbReference>
<feature type="transmembrane region" description="Helical" evidence="4">
    <location>
        <begin position="20"/>
        <end position="42"/>
    </location>
</feature>
<dbReference type="PROSITE" id="PS50043">
    <property type="entry name" value="HTH_LUXR_2"/>
    <property type="match status" value="1"/>
</dbReference>
<keyword evidence="4" id="KW-0812">Transmembrane</keyword>
<keyword evidence="4" id="KW-1133">Transmembrane helix</keyword>
<keyword evidence="1" id="KW-0805">Transcription regulation</keyword>
<keyword evidence="4" id="KW-0472">Membrane</keyword>
<protein>
    <submittedName>
        <fullName evidence="6">LuxR family transcriptional regulator</fullName>
    </submittedName>
</protein>
<dbReference type="PRINTS" id="PR00038">
    <property type="entry name" value="HTHLUXR"/>
</dbReference>
<reference evidence="6" key="1">
    <citation type="submission" date="2021-02" db="EMBL/GenBank/DDBJ databases">
        <title>Phycicoccus sp. MQZ13P-5T, whole genome shotgun sequence.</title>
        <authorList>
            <person name="Tuo L."/>
        </authorList>
    </citation>
    <scope>NUCLEOTIDE SEQUENCE</scope>
    <source>
        <strain evidence="6">MQZ13P-5</strain>
    </source>
</reference>
<keyword evidence="3" id="KW-0804">Transcription</keyword>
<evidence type="ECO:0000256" key="3">
    <source>
        <dbReference type="ARBA" id="ARBA00023163"/>
    </source>
</evidence>
<accession>A0ABS2CKW8</accession>
<dbReference type="InterPro" id="IPR000792">
    <property type="entry name" value="Tscrpt_reg_LuxR_C"/>
</dbReference>
<dbReference type="InterPro" id="IPR036388">
    <property type="entry name" value="WH-like_DNA-bd_sf"/>
</dbReference>
<feature type="transmembrane region" description="Helical" evidence="4">
    <location>
        <begin position="54"/>
        <end position="78"/>
    </location>
</feature>
<dbReference type="PANTHER" id="PTHR44688:SF16">
    <property type="entry name" value="DNA-BINDING TRANSCRIPTIONAL ACTIVATOR DEVR_DOSR"/>
    <property type="match status" value="1"/>
</dbReference>
<keyword evidence="7" id="KW-1185">Reference proteome</keyword>
<dbReference type="CDD" id="cd06170">
    <property type="entry name" value="LuxR_C_like"/>
    <property type="match status" value="1"/>
</dbReference>
<proteinExistence type="predicted"/>
<dbReference type="SUPFAM" id="SSF46894">
    <property type="entry name" value="C-terminal effector domain of the bipartite response regulators"/>
    <property type="match status" value="1"/>
</dbReference>
<gene>
    <name evidence="6" type="ORF">JQN70_09015</name>
</gene>
<dbReference type="EMBL" id="JAFDVD010000008">
    <property type="protein sequence ID" value="MBM6400521.1"/>
    <property type="molecule type" value="Genomic_DNA"/>
</dbReference>
<evidence type="ECO:0000259" key="5">
    <source>
        <dbReference type="PROSITE" id="PS50043"/>
    </source>
</evidence>
<organism evidence="6 7">
    <name type="scientific">Phycicoccus sonneratiae</name>
    <dbReference type="NCBI Taxonomy" id="2807628"/>
    <lineage>
        <taxon>Bacteria</taxon>
        <taxon>Bacillati</taxon>
        <taxon>Actinomycetota</taxon>
        <taxon>Actinomycetes</taxon>
        <taxon>Micrococcales</taxon>
        <taxon>Intrasporangiaceae</taxon>
        <taxon>Phycicoccus</taxon>
    </lineage>
</organism>
<dbReference type="Pfam" id="PF00196">
    <property type="entry name" value="GerE"/>
    <property type="match status" value="1"/>
</dbReference>
<evidence type="ECO:0000256" key="1">
    <source>
        <dbReference type="ARBA" id="ARBA00023015"/>
    </source>
</evidence>
<evidence type="ECO:0000256" key="4">
    <source>
        <dbReference type="SAM" id="Phobius"/>
    </source>
</evidence>
<dbReference type="Proteomes" id="UP001430172">
    <property type="component" value="Unassembled WGS sequence"/>
</dbReference>
<keyword evidence="2" id="KW-0238">DNA-binding</keyword>
<evidence type="ECO:0000256" key="2">
    <source>
        <dbReference type="ARBA" id="ARBA00023125"/>
    </source>
</evidence>